<accession>A0A6H2C2F4</accession>
<reference evidence="1 2" key="1">
    <citation type="submission" date="2020-04" db="EMBL/GenBank/DDBJ databases">
        <title>Genome-Wide Identification of 5-Methylcytosine Sites in Bacterial Genomes By High-Throughput Sequencing of MspJI Restriction Fragments.</title>
        <authorList>
            <person name="Wu V."/>
        </authorList>
    </citation>
    <scope>NUCLEOTIDE SEQUENCE [LARGE SCALE GENOMIC DNA]</scope>
    <source>
        <strain evidence="1 2">CCAP 1403/13f</strain>
    </source>
</reference>
<evidence type="ECO:0000313" key="1">
    <source>
        <dbReference type="EMBL" id="QJB45697.1"/>
    </source>
</evidence>
<dbReference type="PANTHER" id="PTHR35586">
    <property type="entry name" value="SLL1691 PROTEIN"/>
    <property type="match status" value="1"/>
</dbReference>
<dbReference type="PANTHER" id="PTHR35586:SF1">
    <property type="entry name" value="SLL1691 PROTEIN"/>
    <property type="match status" value="1"/>
</dbReference>
<dbReference type="AlphaFoldDB" id="A0A6H2C2F4"/>
<proteinExistence type="predicted"/>
<dbReference type="KEGG" id="dfs:HGD76_17480"/>
<organism evidence="1 2">
    <name type="scientific">Dolichospermum flos-aquae CCAP 1403/13F</name>
    <dbReference type="NCBI Taxonomy" id="315271"/>
    <lineage>
        <taxon>Bacteria</taxon>
        <taxon>Bacillati</taxon>
        <taxon>Cyanobacteriota</taxon>
        <taxon>Cyanophyceae</taxon>
        <taxon>Nostocales</taxon>
        <taxon>Aphanizomenonaceae</taxon>
        <taxon>Dolichospermum</taxon>
    </lineage>
</organism>
<dbReference type="RefSeq" id="WP_168696532.1">
    <property type="nucleotide sequence ID" value="NZ_CP051206.1"/>
</dbReference>
<sequence>MKEVTANYDESWKEALNEYFESFLIFFFPEVHQLIDWTQTPRSLDKELQEITASSATEKRIADKLYQVWLLDKRVIWILIHIEIQSQYEVDFGERMYVYNYRSFDLYHKPVVSLAVLGDESNKWRPNTYSYAIGGCEVSLKFPIAKLLDYESRWQELETNTNPFAIIVMAHLKTKATTGNLSEREQWKWTLVRGLYERGLNKEQIVKLFKIIDMMMTLPEQLQQKLVKKINSFEEERKMPFISPTEQMAIERGKEIGALQNARNYITTVLQARLGEVSLEIIVSLSLISNLSILDEMLKLSITVNSLDDFKQALESATLT</sequence>
<dbReference type="Proteomes" id="UP000502433">
    <property type="component" value="Chromosome"/>
</dbReference>
<reference evidence="1 2" key="2">
    <citation type="submission" date="2020-04" db="EMBL/GenBank/DDBJ databases">
        <authorList>
            <person name="Fomenkov A."/>
            <person name="Anton B.P."/>
            <person name="Roberts R.J."/>
        </authorList>
    </citation>
    <scope>NUCLEOTIDE SEQUENCE [LARGE SCALE GENOMIC DNA]</scope>
    <source>
        <strain evidence="1 2">CCAP 1403/13f</strain>
    </source>
</reference>
<name>A0A6H2C2F4_DOLFA</name>
<dbReference type="EMBL" id="CP051206">
    <property type="protein sequence ID" value="QJB45697.1"/>
    <property type="molecule type" value="Genomic_DNA"/>
</dbReference>
<gene>
    <name evidence="1" type="ORF">HGD76_17480</name>
</gene>
<evidence type="ECO:0000313" key="2">
    <source>
        <dbReference type="Proteomes" id="UP000502433"/>
    </source>
</evidence>
<evidence type="ECO:0008006" key="3">
    <source>
        <dbReference type="Google" id="ProtNLM"/>
    </source>
</evidence>
<protein>
    <recommendedName>
        <fullName evidence="3">Transposase</fullName>
    </recommendedName>
</protein>